<evidence type="ECO:0000313" key="2">
    <source>
        <dbReference type="EMBL" id="KAJ5218543.1"/>
    </source>
</evidence>
<proteinExistence type="predicted"/>
<reference evidence="2" key="1">
    <citation type="submission" date="2022-12" db="EMBL/GenBank/DDBJ databases">
        <authorList>
            <person name="Petersen C."/>
        </authorList>
    </citation>
    <scope>NUCLEOTIDE SEQUENCE</scope>
    <source>
        <strain evidence="2">IBT 15544</strain>
    </source>
</reference>
<protein>
    <submittedName>
        <fullName evidence="2">Uncharacterized protein</fullName>
    </submittedName>
</protein>
<feature type="region of interest" description="Disordered" evidence="1">
    <location>
        <begin position="1"/>
        <end position="65"/>
    </location>
</feature>
<sequence length="65" mass="7554">MSDQTPRRSFLKGDGKFKPEPEPSQMGCWQTRLRNKGKEEEKKDIKDKKEAKKEGKKEKGSESKN</sequence>
<reference evidence="2" key="2">
    <citation type="journal article" date="2023" name="IMA Fungus">
        <title>Comparative genomic study of the Penicillium genus elucidates a diverse pangenome and 15 lateral gene transfer events.</title>
        <authorList>
            <person name="Petersen C."/>
            <person name="Sorensen T."/>
            <person name="Nielsen M.R."/>
            <person name="Sondergaard T.E."/>
            <person name="Sorensen J.L."/>
            <person name="Fitzpatrick D.A."/>
            <person name="Frisvad J.C."/>
            <person name="Nielsen K.L."/>
        </authorList>
    </citation>
    <scope>NUCLEOTIDE SEQUENCE</scope>
    <source>
        <strain evidence="2">IBT 15544</strain>
    </source>
</reference>
<feature type="compositionally biased region" description="Basic and acidic residues" evidence="1">
    <location>
        <begin position="11"/>
        <end position="21"/>
    </location>
</feature>
<gene>
    <name evidence="2" type="ORF">N7498_000642</name>
</gene>
<evidence type="ECO:0000313" key="3">
    <source>
        <dbReference type="Proteomes" id="UP001150904"/>
    </source>
</evidence>
<dbReference type="GeneID" id="83175005"/>
<organism evidence="2 3">
    <name type="scientific">Penicillium cinerascens</name>
    <dbReference type="NCBI Taxonomy" id="70096"/>
    <lineage>
        <taxon>Eukaryota</taxon>
        <taxon>Fungi</taxon>
        <taxon>Dikarya</taxon>
        <taxon>Ascomycota</taxon>
        <taxon>Pezizomycotina</taxon>
        <taxon>Eurotiomycetes</taxon>
        <taxon>Eurotiomycetidae</taxon>
        <taxon>Eurotiales</taxon>
        <taxon>Aspergillaceae</taxon>
        <taxon>Penicillium</taxon>
    </lineage>
</organism>
<evidence type="ECO:0000256" key="1">
    <source>
        <dbReference type="SAM" id="MobiDB-lite"/>
    </source>
</evidence>
<dbReference type="AlphaFoldDB" id="A0A9W9NH69"/>
<feature type="compositionally biased region" description="Basic and acidic residues" evidence="1">
    <location>
        <begin position="36"/>
        <end position="65"/>
    </location>
</feature>
<keyword evidence="3" id="KW-1185">Reference proteome</keyword>
<accession>A0A9W9NH69</accession>
<dbReference type="Proteomes" id="UP001150904">
    <property type="component" value="Unassembled WGS sequence"/>
</dbReference>
<name>A0A9W9NH69_9EURO</name>
<dbReference type="EMBL" id="JAPQKR010000004">
    <property type="protein sequence ID" value="KAJ5218543.1"/>
    <property type="molecule type" value="Genomic_DNA"/>
</dbReference>
<dbReference type="RefSeq" id="XP_058313116.1">
    <property type="nucleotide sequence ID" value="XM_058447705.1"/>
</dbReference>
<comment type="caution">
    <text evidence="2">The sequence shown here is derived from an EMBL/GenBank/DDBJ whole genome shotgun (WGS) entry which is preliminary data.</text>
</comment>